<dbReference type="GO" id="GO:0005874">
    <property type="term" value="C:microtubule"/>
    <property type="evidence" value="ECO:0007669"/>
    <property type="project" value="TreeGrafter"/>
</dbReference>
<evidence type="ECO:0000313" key="4">
    <source>
        <dbReference type="Proteomes" id="UP000485058"/>
    </source>
</evidence>
<dbReference type="GO" id="GO:0005525">
    <property type="term" value="F:GTP binding"/>
    <property type="evidence" value="ECO:0007669"/>
    <property type="project" value="UniProtKB-KW"/>
</dbReference>
<dbReference type="InterPro" id="IPR027417">
    <property type="entry name" value="P-loop_NTPase"/>
</dbReference>
<keyword evidence="1" id="KW-0547">Nucleotide-binding</keyword>
<dbReference type="PANTHER" id="PTHR11566">
    <property type="entry name" value="DYNAMIN"/>
    <property type="match status" value="1"/>
</dbReference>
<keyword evidence="4" id="KW-1185">Reference proteome</keyword>
<reference evidence="3 4" key="1">
    <citation type="submission" date="2020-02" db="EMBL/GenBank/DDBJ databases">
        <title>Draft genome sequence of Haematococcus lacustris strain NIES-144.</title>
        <authorList>
            <person name="Morimoto D."/>
            <person name="Nakagawa S."/>
            <person name="Yoshida T."/>
            <person name="Sawayama S."/>
        </authorList>
    </citation>
    <scope>NUCLEOTIDE SEQUENCE [LARGE SCALE GENOMIC DNA]</scope>
    <source>
        <strain evidence="3 4">NIES-144</strain>
    </source>
</reference>
<protein>
    <submittedName>
        <fullName evidence="3">Dynamin-type G domain-containing protein</fullName>
    </submittedName>
</protein>
<dbReference type="GO" id="GO:0005737">
    <property type="term" value="C:cytoplasm"/>
    <property type="evidence" value="ECO:0007669"/>
    <property type="project" value="TreeGrafter"/>
</dbReference>
<dbReference type="InterPro" id="IPR030381">
    <property type="entry name" value="G_DYNAMIN_dom"/>
</dbReference>
<dbReference type="GO" id="GO:0016020">
    <property type="term" value="C:membrane"/>
    <property type="evidence" value="ECO:0007669"/>
    <property type="project" value="TreeGrafter"/>
</dbReference>
<dbReference type="PRINTS" id="PR00195">
    <property type="entry name" value="DYNAMIN"/>
</dbReference>
<accession>A0A699ZE52</accession>
<dbReference type="GO" id="GO:0003924">
    <property type="term" value="F:GTPase activity"/>
    <property type="evidence" value="ECO:0007669"/>
    <property type="project" value="InterPro"/>
</dbReference>
<gene>
    <name evidence="3" type="ORF">HaLaN_18110</name>
</gene>
<evidence type="ECO:0000259" key="2">
    <source>
        <dbReference type="PROSITE" id="PS51718"/>
    </source>
</evidence>
<dbReference type="AlphaFoldDB" id="A0A699ZE52"/>
<dbReference type="CDD" id="cd08771">
    <property type="entry name" value="DLP_1"/>
    <property type="match status" value="1"/>
</dbReference>
<dbReference type="SMART" id="SM00053">
    <property type="entry name" value="DYNc"/>
    <property type="match status" value="1"/>
</dbReference>
<feature type="domain" description="Dynamin-type G" evidence="2">
    <location>
        <begin position="32"/>
        <end position="156"/>
    </location>
</feature>
<comment type="caution">
    <text evidence="3">The sequence shown here is derived from an EMBL/GenBank/DDBJ whole genome shotgun (WGS) entry which is preliminary data.</text>
</comment>
<dbReference type="InterPro" id="IPR045063">
    <property type="entry name" value="Dynamin_N"/>
</dbReference>
<dbReference type="SUPFAM" id="SSF52540">
    <property type="entry name" value="P-loop containing nucleoside triphosphate hydrolases"/>
    <property type="match status" value="1"/>
</dbReference>
<dbReference type="PANTHER" id="PTHR11566:SF21">
    <property type="entry name" value="DYNAMIN RELATED PROTEIN 1, ISOFORM A"/>
    <property type="match status" value="1"/>
</dbReference>
<dbReference type="InterPro" id="IPR022812">
    <property type="entry name" value="Dynamin"/>
</dbReference>
<evidence type="ECO:0000313" key="3">
    <source>
        <dbReference type="EMBL" id="GFH20903.1"/>
    </source>
</evidence>
<dbReference type="Gene3D" id="3.40.50.300">
    <property type="entry name" value="P-loop containing nucleotide triphosphate hydrolases"/>
    <property type="match status" value="1"/>
</dbReference>
<dbReference type="PROSITE" id="PS00410">
    <property type="entry name" value="G_DYNAMIN_1"/>
    <property type="match status" value="1"/>
</dbReference>
<keyword evidence="1" id="KW-0342">GTP-binding</keyword>
<dbReference type="Pfam" id="PF00350">
    <property type="entry name" value="Dynamin_N"/>
    <property type="match status" value="1"/>
</dbReference>
<dbReference type="PROSITE" id="PS51718">
    <property type="entry name" value="G_DYNAMIN_2"/>
    <property type="match status" value="1"/>
</dbReference>
<dbReference type="Proteomes" id="UP000485058">
    <property type="component" value="Unassembled WGS sequence"/>
</dbReference>
<evidence type="ECO:0000256" key="1">
    <source>
        <dbReference type="RuleBase" id="RU003932"/>
    </source>
</evidence>
<comment type="similarity">
    <text evidence="1">Belongs to the TRAFAC class dynamin-like GTPase superfamily. Dynamin/Fzo/YdjA family.</text>
</comment>
<sequence>MASSRDSTLGDSLIPVINRLQDIFSQVTVDLKLSLPQVAVVGSQSSGKSSVLESLVGRDFLPRGSDIVTRRPLVLQLVKSNSTSNGMTEWGEFLHVPGKLFYEFDKIRQEIQAETDRVVGTNKNVSDKPIRLKVFSPHVLTMTLVDLPGMTKVPVG</sequence>
<proteinExistence type="inferred from homology"/>
<feature type="non-terminal residue" evidence="3">
    <location>
        <position position="1"/>
    </location>
</feature>
<dbReference type="InterPro" id="IPR001401">
    <property type="entry name" value="Dynamin_GTPase"/>
</dbReference>
<feature type="non-terminal residue" evidence="3">
    <location>
        <position position="156"/>
    </location>
</feature>
<dbReference type="InterPro" id="IPR019762">
    <property type="entry name" value="Dynamin_GTPase_CS"/>
</dbReference>
<dbReference type="EMBL" id="BLLF01001721">
    <property type="protein sequence ID" value="GFH20903.1"/>
    <property type="molecule type" value="Genomic_DNA"/>
</dbReference>
<dbReference type="GO" id="GO:0008017">
    <property type="term" value="F:microtubule binding"/>
    <property type="evidence" value="ECO:0007669"/>
    <property type="project" value="TreeGrafter"/>
</dbReference>
<name>A0A699ZE52_HAELA</name>
<organism evidence="3 4">
    <name type="scientific">Haematococcus lacustris</name>
    <name type="common">Green alga</name>
    <name type="synonym">Haematococcus pluvialis</name>
    <dbReference type="NCBI Taxonomy" id="44745"/>
    <lineage>
        <taxon>Eukaryota</taxon>
        <taxon>Viridiplantae</taxon>
        <taxon>Chlorophyta</taxon>
        <taxon>core chlorophytes</taxon>
        <taxon>Chlorophyceae</taxon>
        <taxon>CS clade</taxon>
        <taxon>Chlamydomonadales</taxon>
        <taxon>Haematococcaceae</taxon>
        <taxon>Haematococcus</taxon>
    </lineage>
</organism>